<evidence type="ECO:0000256" key="2">
    <source>
        <dbReference type="ARBA" id="ARBA00022692"/>
    </source>
</evidence>
<evidence type="ECO:0000256" key="3">
    <source>
        <dbReference type="ARBA" id="ARBA00022989"/>
    </source>
</evidence>
<dbReference type="AlphaFoldDB" id="A0A6J2T6J2"/>
<keyword evidence="8" id="KW-1185">Reference proteome</keyword>
<dbReference type="OrthoDB" id="6423876at2759"/>
<dbReference type="Pfam" id="PF26158">
    <property type="entry name" value="Claudin_TMEM179-179B"/>
    <property type="match status" value="1"/>
</dbReference>
<accession>A0A6J2T6J2</accession>
<dbReference type="Proteomes" id="UP000504634">
    <property type="component" value="Unplaced"/>
</dbReference>
<evidence type="ECO:0000313" key="9">
    <source>
        <dbReference type="RefSeq" id="XP_030370895.1"/>
    </source>
</evidence>
<feature type="transmembrane region" description="Helical" evidence="7">
    <location>
        <begin position="7"/>
        <end position="29"/>
    </location>
</feature>
<feature type="transmembrane region" description="Helical" evidence="7">
    <location>
        <begin position="170"/>
        <end position="191"/>
    </location>
</feature>
<name>A0A6J2T6J2_DROLE</name>
<feature type="region of interest" description="Disordered" evidence="6">
    <location>
        <begin position="212"/>
        <end position="236"/>
    </location>
</feature>
<feature type="transmembrane region" description="Helical" evidence="7">
    <location>
        <begin position="100"/>
        <end position="129"/>
    </location>
</feature>
<keyword evidence="2 7" id="KW-0812">Transmembrane</keyword>
<dbReference type="PANTHER" id="PTHR31872">
    <property type="entry name" value="TRANSMEMBRANE PROTEIN 179"/>
    <property type="match status" value="1"/>
</dbReference>
<dbReference type="GeneID" id="115621393"/>
<evidence type="ECO:0000256" key="7">
    <source>
        <dbReference type="SAM" id="Phobius"/>
    </source>
</evidence>
<comment type="subcellular location">
    <subcellularLocation>
        <location evidence="1">Membrane</location>
        <topology evidence="1">Multi-pass membrane protein</topology>
    </subcellularLocation>
</comment>
<dbReference type="InterPro" id="IPR059010">
    <property type="entry name" value="TMEM179-179B"/>
</dbReference>
<feature type="compositionally biased region" description="Polar residues" evidence="6">
    <location>
        <begin position="227"/>
        <end position="236"/>
    </location>
</feature>
<evidence type="ECO:0000256" key="1">
    <source>
        <dbReference type="ARBA" id="ARBA00004141"/>
    </source>
</evidence>
<proteinExistence type="inferred from homology"/>
<dbReference type="RefSeq" id="XP_030370895.1">
    <property type="nucleotide sequence ID" value="XM_030515035.1"/>
</dbReference>
<keyword evidence="4 7" id="KW-0472">Membrane</keyword>
<evidence type="ECO:0000256" key="6">
    <source>
        <dbReference type="SAM" id="MobiDB-lite"/>
    </source>
</evidence>
<sequence length="236" mass="26313">MALANKLLLSQITGHIILLILSFCIWIPLRINLHEFCDHCLLFTTGKWREEDGMFDVNWASDGFCNFSFLTGIALSCISILQIIRFWVMKYADAEPSFLSLFIDVVLGIFMLAISILSAIFITLGFIVWCDGMTERFPSCETSAGQNVIRGDTEKIDTSNFYMEMGTAQFGAWVSFATSVGLAVIALLKLINNHQVRNIKVSMYLERQRLVNQGQSDGRSTPPLASGASSDSDNNK</sequence>
<dbReference type="InterPro" id="IPR029673">
    <property type="entry name" value="TMEM179"/>
</dbReference>
<protein>
    <submittedName>
        <fullName evidence="9">Transmembrane protein 179</fullName>
    </submittedName>
</protein>
<organism evidence="8 9">
    <name type="scientific">Drosophila lebanonensis</name>
    <name type="common">Fruit fly</name>
    <name type="synonym">Scaptodrosophila lebanonensis</name>
    <dbReference type="NCBI Taxonomy" id="7225"/>
    <lineage>
        <taxon>Eukaryota</taxon>
        <taxon>Metazoa</taxon>
        <taxon>Ecdysozoa</taxon>
        <taxon>Arthropoda</taxon>
        <taxon>Hexapoda</taxon>
        <taxon>Insecta</taxon>
        <taxon>Pterygota</taxon>
        <taxon>Neoptera</taxon>
        <taxon>Endopterygota</taxon>
        <taxon>Diptera</taxon>
        <taxon>Brachycera</taxon>
        <taxon>Muscomorpha</taxon>
        <taxon>Ephydroidea</taxon>
        <taxon>Drosophilidae</taxon>
        <taxon>Scaptodrosophila</taxon>
    </lineage>
</organism>
<comment type="similarity">
    <text evidence="5">Belongs to the TMEM179 family.</text>
</comment>
<evidence type="ECO:0000256" key="4">
    <source>
        <dbReference type="ARBA" id="ARBA00023136"/>
    </source>
</evidence>
<keyword evidence="3 7" id="KW-1133">Transmembrane helix</keyword>
<evidence type="ECO:0000256" key="5">
    <source>
        <dbReference type="ARBA" id="ARBA00093776"/>
    </source>
</evidence>
<reference evidence="9" key="1">
    <citation type="submission" date="2025-08" db="UniProtKB">
        <authorList>
            <consortium name="RefSeq"/>
        </authorList>
    </citation>
    <scope>IDENTIFICATION</scope>
    <source>
        <strain evidence="9">11010-0011.00</strain>
        <tissue evidence="9">Whole body</tissue>
    </source>
</reference>
<feature type="transmembrane region" description="Helical" evidence="7">
    <location>
        <begin position="67"/>
        <end position="88"/>
    </location>
</feature>
<dbReference type="PANTHER" id="PTHR31872:SF4">
    <property type="entry name" value="TRANSMEMBRANE PROTEIN 179"/>
    <property type="match status" value="1"/>
</dbReference>
<gene>
    <name evidence="9" type="primary">LOC115621393</name>
</gene>
<evidence type="ECO:0000313" key="8">
    <source>
        <dbReference type="Proteomes" id="UP000504634"/>
    </source>
</evidence>